<dbReference type="Proteomes" id="UP000282195">
    <property type="component" value="Chromosome"/>
</dbReference>
<protein>
    <submittedName>
        <fullName evidence="1">VWA domain-containing protein</fullName>
    </submittedName>
</protein>
<reference evidence="1 2" key="1">
    <citation type="submission" date="2018-10" db="EMBL/GenBank/DDBJ databases">
        <title>Rhizobium etli, R. leguminosarum and a new Rhizobium genospecies from Phaseolus dumosus.</title>
        <authorList>
            <person name="Ramirez-Puebla S.T."/>
            <person name="Rogel-Hernandez M.A."/>
            <person name="Guerrero G."/>
            <person name="Ormeno-Orrillo E."/>
            <person name="Martinez-Romero J.C."/>
            <person name="Negrete-Yankelevich S."/>
            <person name="Martinez-Romero E."/>
        </authorList>
    </citation>
    <scope>NUCLEOTIDE SEQUENCE [LARGE SCALE GENOMIC DNA]</scope>
    <source>
        <strain evidence="1 2">CCGE525</strain>
    </source>
</reference>
<proteinExistence type="predicted"/>
<gene>
    <name evidence="1" type="ORF">CCGE525_21285</name>
</gene>
<sequence>MFIPFFLKLKEAKVPVTLREFLSLLEGMEEGIADYDVEAFYYLARAALIKDERFIDRFDQVFADYFRGVEAVGGDMEPAEAVAIPEEWLRKLAEKHLTDEEKKLVEALGGFEKLMETLRERLAEQKGRHQGGSKWIGTAGTSPFGAHGYNPEGVRIGQETSHHRKAVKVWDRREFQNLDDSVELGTRNIKVALKRLRRWVREGAAEELDLSGTIRSTAEHGYLDVQTRPERRNAVKLLMFFDVGGSMDDHIRVVEELFSAARAEFRHMEYFYFHNCLYEGVWKDNRRRRVDATATTDLIRTFGPDYRVVFVGDASMSPYEVTHPGGSVEHWNREAGEVWLSRITGHFRKCVWLNPVQEGYWSHTTSISIIRRLLADRMYPLTLGGLEKATRELSR</sequence>
<dbReference type="EMBL" id="CP032694">
    <property type="protein sequence ID" value="AYG61065.1"/>
    <property type="molecule type" value="Genomic_DNA"/>
</dbReference>
<dbReference type="Pfam" id="PF05762">
    <property type="entry name" value="VWA_CoxE"/>
    <property type="match status" value="1"/>
</dbReference>
<dbReference type="RefSeq" id="WP_120706029.1">
    <property type="nucleotide sequence ID" value="NZ_CP032694.1"/>
</dbReference>
<evidence type="ECO:0000313" key="2">
    <source>
        <dbReference type="Proteomes" id="UP000282195"/>
    </source>
</evidence>
<keyword evidence="2" id="KW-1185">Reference proteome</keyword>
<evidence type="ECO:0000313" key="1">
    <source>
        <dbReference type="EMBL" id="AYG61065.1"/>
    </source>
</evidence>
<dbReference type="OrthoDB" id="9764216at2"/>
<dbReference type="KEGG" id="rjg:CCGE525_21285"/>
<accession>A0A387FV28</accession>
<dbReference type="InterPro" id="IPR008912">
    <property type="entry name" value="Uncharacterised_CoxE"/>
</dbReference>
<dbReference type="AlphaFoldDB" id="A0A387FV28"/>
<name>A0A387FV28_9HYPH</name>
<organism evidence="1 2">
    <name type="scientific">Rhizobium jaguaris</name>
    <dbReference type="NCBI Taxonomy" id="1312183"/>
    <lineage>
        <taxon>Bacteria</taxon>
        <taxon>Pseudomonadati</taxon>
        <taxon>Pseudomonadota</taxon>
        <taxon>Alphaproteobacteria</taxon>
        <taxon>Hyphomicrobiales</taxon>
        <taxon>Rhizobiaceae</taxon>
        <taxon>Rhizobium/Agrobacterium group</taxon>
        <taxon>Rhizobium</taxon>
    </lineage>
</organism>
<dbReference type="PANTHER" id="PTHR39338">
    <property type="entry name" value="BLL5662 PROTEIN-RELATED"/>
    <property type="match status" value="1"/>
</dbReference>
<dbReference type="PANTHER" id="PTHR39338:SF7">
    <property type="entry name" value="BLL6692 PROTEIN"/>
    <property type="match status" value="1"/>
</dbReference>